<dbReference type="PANTHER" id="PTHR24034">
    <property type="entry name" value="EGF-LIKE DOMAIN-CONTAINING PROTEIN"/>
    <property type="match status" value="1"/>
</dbReference>
<feature type="non-terminal residue" evidence="7">
    <location>
        <position position="1"/>
    </location>
</feature>
<keyword evidence="2" id="KW-0732">Signal</keyword>
<evidence type="ECO:0000256" key="4">
    <source>
        <dbReference type="ARBA" id="ARBA00023157"/>
    </source>
</evidence>
<evidence type="ECO:0000256" key="1">
    <source>
        <dbReference type="ARBA" id="ARBA00022536"/>
    </source>
</evidence>
<keyword evidence="1" id="KW-0245">EGF-like domain</keyword>
<evidence type="ECO:0000259" key="6">
    <source>
        <dbReference type="SMART" id="SM00181"/>
    </source>
</evidence>
<evidence type="ECO:0000256" key="2">
    <source>
        <dbReference type="ARBA" id="ARBA00022729"/>
    </source>
</evidence>
<keyword evidence="4" id="KW-1015">Disulfide bond</keyword>
<gene>
    <name evidence="7" type="ORF">NLS_LOCUS9740</name>
</gene>
<dbReference type="Gene3D" id="2.10.25.10">
    <property type="entry name" value="Laminin"/>
    <property type="match status" value="1"/>
</dbReference>
<keyword evidence="3" id="KW-0677">Repeat</keyword>
<evidence type="ECO:0000256" key="3">
    <source>
        <dbReference type="ARBA" id="ARBA00022737"/>
    </source>
</evidence>
<dbReference type="EMBL" id="UYRX01001884">
    <property type="protein sequence ID" value="VDM92324.1"/>
    <property type="molecule type" value="Genomic_DNA"/>
</dbReference>
<dbReference type="CDD" id="cd00054">
    <property type="entry name" value="EGF_CA"/>
    <property type="match status" value="1"/>
</dbReference>
<feature type="domain" description="EGF-like" evidence="6">
    <location>
        <begin position="177"/>
        <end position="228"/>
    </location>
</feature>
<dbReference type="OrthoDB" id="5985519at2759"/>
<feature type="domain" description="EGF-like calcium-binding" evidence="5">
    <location>
        <begin position="229"/>
        <end position="271"/>
    </location>
</feature>
<name>A0A3P7JMT8_LITSI</name>
<proteinExistence type="predicted"/>
<dbReference type="STRING" id="42156.A0A3P7JMT8"/>
<accession>A0A3P7JMT8</accession>
<reference evidence="7 8" key="1">
    <citation type="submission" date="2018-08" db="EMBL/GenBank/DDBJ databases">
        <authorList>
            <person name="Laetsch R D."/>
            <person name="Stevens L."/>
            <person name="Kumar S."/>
            <person name="Blaxter L. M."/>
        </authorList>
    </citation>
    <scope>NUCLEOTIDE SEQUENCE [LARGE SCALE GENOMIC DNA]</scope>
</reference>
<evidence type="ECO:0000313" key="8">
    <source>
        <dbReference type="Proteomes" id="UP000277928"/>
    </source>
</evidence>
<dbReference type="InterPro" id="IPR000742">
    <property type="entry name" value="EGF"/>
</dbReference>
<sequence length="344" mass="39233">NLCNFSAVNITFCHVSMNKIRFIKYEMAHSQTRRSITPEINSMDGYARLYYMNVLGKLAFYSRIYRMWIDQPFTARSNFVYAFPQINFSNDLHKVCIQGFKSCIDVIWSDIKKRNVFLFTSDVYNEFIVSFFINLQLKWPSRVLASNLTFNNKMHVTLGSFDTEPFRCAKSSFCVNGCKPSPCPANGTCVVKSSYNEDLIGMYRNLWNVSCDCPESGYIFRFDVDKCVDINECLYVNCEQIHGDNWECVNLKGSYSCVCKLGFIPVNNSCIPVTLLPGLSWKGPALAGAANFHLHEIILIAFLNAINADGFTQPIIACQELIRFRLPSCGMIEVVRLLTKDIAY</sequence>
<dbReference type="InterPro" id="IPR050751">
    <property type="entry name" value="ECM_structural_protein"/>
</dbReference>
<dbReference type="PANTHER" id="PTHR24034:SF209">
    <property type="entry name" value="EGF-LIKE DOMAIN-CONTAINING PROTEIN"/>
    <property type="match status" value="1"/>
</dbReference>
<protein>
    <recommendedName>
        <fullName evidence="9">EGF-like domain-containing protein</fullName>
    </recommendedName>
</protein>
<dbReference type="SMART" id="SM00179">
    <property type="entry name" value="EGF_CA"/>
    <property type="match status" value="1"/>
</dbReference>
<dbReference type="SUPFAM" id="SSF57196">
    <property type="entry name" value="EGF/Laminin"/>
    <property type="match status" value="1"/>
</dbReference>
<dbReference type="AlphaFoldDB" id="A0A3P7JMT8"/>
<evidence type="ECO:0008006" key="9">
    <source>
        <dbReference type="Google" id="ProtNLM"/>
    </source>
</evidence>
<dbReference type="InterPro" id="IPR001881">
    <property type="entry name" value="EGF-like_Ca-bd_dom"/>
</dbReference>
<dbReference type="SMART" id="SM00181">
    <property type="entry name" value="EGF"/>
    <property type="match status" value="2"/>
</dbReference>
<organism evidence="7 8">
    <name type="scientific">Litomosoides sigmodontis</name>
    <name type="common">Filarial nematode worm</name>
    <dbReference type="NCBI Taxonomy" id="42156"/>
    <lineage>
        <taxon>Eukaryota</taxon>
        <taxon>Metazoa</taxon>
        <taxon>Ecdysozoa</taxon>
        <taxon>Nematoda</taxon>
        <taxon>Chromadorea</taxon>
        <taxon>Rhabditida</taxon>
        <taxon>Spirurina</taxon>
        <taxon>Spiruromorpha</taxon>
        <taxon>Filarioidea</taxon>
        <taxon>Onchocercidae</taxon>
        <taxon>Litomosoides</taxon>
    </lineage>
</organism>
<feature type="domain" description="EGF-like" evidence="6">
    <location>
        <begin position="232"/>
        <end position="271"/>
    </location>
</feature>
<evidence type="ECO:0000259" key="5">
    <source>
        <dbReference type="SMART" id="SM00179"/>
    </source>
</evidence>
<dbReference type="Proteomes" id="UP000277928">
    <property type="component" value="Unassembled WGS sequence"/>
</dbReference>
<dbReference type="GO" id="GO:0005509">
    <property type="term" value="F:calcium ion binding"/>
    <property type="evidence" value="ECO:0007669"/>
    <property type="project" value="InterPro"/>
</dbReference>
<evidence type="ECO:0000313" key="7">
    <source>
        <dbReference type="EMBL" id="VDM92324.1"/>
    </source>
</evidence>
<keyword evidence="8" id="KW-1185">Reference proteome</keyword>